<organism evidence="6 7">
    <name type="scientific">Kluyvera genomosp. 2</name>
    <dbReference type="NCBI Taxonomy" id="2774054"/>
    <lineage>
        <taxon>Bacteria</taxon>
        <taxon>Pseudomonadati</taxon>
        <taxon>Pseudomonadota</taxon>
        <taxon>Gammaproteobacteria</taxon>
        <taxon>Enterobacterales</taxon>
        <taxon>Enterobacteriaceae</taxon>
        <taxon>Kluyvera</taxon>
    </lineage>
</organism>
<evidence type="ECO:0000313" key="6">
    <source>
        <dbReference type="EMBL" id="PSR46805.1"/>
    </source>
</evidence>
<dbReference type="Pfam" id="PF00890">
    <property type="entry name" value="FAD_binding_2"/>
    <property type="match status" value="1"/>
</dbReference>
<keyword evidence="7" id="KW-1185">Reference proteome</keyword>
<comment type="cofactor">
    <cofactor evidence="1">
        <name>FAD</name>
        <dbReference type="ChEBI" id="CHEBI:57692"/>
    </cofactor>
</comment>
<dbReference type="EMBL" id="PYHO01000006">
    <property type="protein sequence ID" value="PSR46805.1"/>
    <property type="molecule type" value="Genomic_DNA"/>
</dbReference>
<keyword evidence="2" id="KW-0285">Flavoprotein</keyword>
<dbReference type="PRINTS" id="PR00411">
    <property type="entry name" value="PNDRDTASEI"/>
</dbReference>
<accession>A0A2T2Y2N4</accession>
<evidence type="ECO:0000256" key="2">
    <source>
        <dbReference type="ARBA" id="ARBA00022630"/>
    </source>
</evidence>
<comment type="caution">
    <text evidence="6">The sequence shown here is derived from an EMBL/GenBank/DDBJ whole genome shotgun (WGS) entry which is preliminary data.</text>
</comment>
<sequence>MAVELPARECDVLVIGSGVGGLSAAVTAGLNGLSVQVIEKDAVFGGTTAFSGGVLWIPDNHLARQQGIDDSQAAARTYLQGEAGDSFRPEVVDAFLKNGPEMLRFFEEHTRFRCNLYQYPDYHPDAPGGVMRGRSVVPEAFDIRELGDAMPRLRKPLRTITFMGMMFSSSNNDLKHFFNATRSLKSFTYVVKRLSRHLLEVARYGRGITANGGNAVVARLACSARDLGIPIHTGVAAKDLIVEQGAVRGVVVERGGERITLYARRGVVLASGGFARDEARLKKLYPHVQRGGVQLSPTPPGVDTGDGIAMAERIGARFDDSYPNGAAWIPASKVQIGRQSYVFPHLVDRYKPGFIMLNRHGVRFCNEADSYHDVGIAMIETCRDDTETFAWQICDRRALRKYGMGFAKPAPIPVSLYLKNGYLLEGKTLHQLAQKMGVPPQALERTVSDYNAAARQGLDPQFGRGESAYNRYLGDSHHQPNPCVAPIEQGPFYAVKLYMGDLGTFHGLKTDAEARVLDNQGRVIPGLYAAGNEMASIMGGSYPGAGITIGPAATFGYIAARSMAARGETAVQPAQAAS</sequence>
<evidence type="ECO:0000313" key="7">
    <source>
        <dbReference type="Proteomes" id="UP000240892"/>
    </source>
</evidence>
<proteinExistence type="predicted"/>
<dbReference type="GO" id="GO:0008202">
    <property type="term" value="P:steroid metabolic process"/>
    <property type="evidence" value="ECO:0007669"/>
    <property type="project" value="UniProtKB-ARBA"/>
</dbReference>
<dbReference type="Proteomes" id="UP000240892">
    <property type="component" value="Unassembled WGS sequence"/>
</dbReference>
<dbReference type="PANTHER" id="PTHR43400">
    <property type="entry name" value="FUMARATE REDUCTASE"/>
    <property type="match status" value="1"/>
</dbReference>
<keyword evidence="3" id="KW-0274">FAD</keyword>
<protein>
    <submittedName>
        <fullName evidence="6">3-oxosteroid 1-dehydrogenase</fullName>
    </submittedName>
</protein>
<dbReference type="AlphaFoldDB" id="A0A2T2Y2N4"/>
<reference evidence="6 7" key="1">
    <citation type="submission" date="2018-03" db="EMBL/GenBank/DDBJ databases">
        <title>First report of an OXA-48+CTX-M-M-producing Kluyvera ascorbata clone recovered from patients admitted in a University Hospital in Madrid, Spain.</title>
        <authorList>
            <person name="Hernandez-Garcia M."/>
            <person name="Leon-Sampedro R."/>
            <person name="Perez-Viso B."/>
            <person name="Morosini M.I."/>
            <person name="Lopez-Fresnena N."/>
            <person name="Coque T.M."/>
            <person name="Bonten M."/>
            <person name="Malhotra-Kumar S."/>
            <person name="Ruiz-Garbajosa P."/>
            <person name="Canton R."/>
        </authorList>
    </citation>
    <scope>NUCLEOTIDE SEQUENCE [LARGE SCALE GENOMIC DNA]</scope>
    <source>
        <strain evidence="6 7">KA2</strain>
    </source>
</reference>
<dbReference type="STRING" id="1006000.GKAS_02639"/>
<evidence type="ECO:0000256" key="1">
    <source>
        <dbReference type="ARBA" id="ARBA00001974"/>
    </source>
</evidence>
<dbReference type="InterPro" id="IPR003953">
    <property type="entry name" value="FAD-dep_OxRdtase_2_FAD-bd"/>
</dbReference>
<dbReference type="InterPro" id="IPR027477">
    <property type="entry name" value="Succ_DH/fumarate_Rdtase_cat_sf"/>
</dbReference>
<feature type="domain" description="FAD-dependent oxidoreductase 2 FAD-binding" evidence="5">
    <location>
        <begin position="11"/>
        <end position="549"/>
    </location>
</feature>
<dbReference type="SUPFAM" id="SSF51905">
    <property type="entry name" value="FAD/NAD(P)-binding domain"/>
    <property type="match status" value="1"/>
</dbReference>
<evidence type="ECO:0000259" key="5">
    <source>
        <dbReference type="Pfam" id="PF00890"/>
    </source>
</evidence>
<evidence type="ECO:0000256" key="4">
    <source>
        <dbReference type="ARBA" id="ARBA00023002"/>
    </source>
</evidence>
<dbReference type="InterPro" id="IPR050315">
    <property type="entry name" value="FAD-oxidoreductase_2"/>
</dbReference>
<dbReference type="InterPro" id="IPR036188">
    <property type="entry name" value="FAD/NAD-bd_sf"/>
</dbReference>
<name>A0A2T2Y2N4_9ENTR</name>
<dbReference type="PANTHER" id="PTHR43400:SF10">
    <property type="entry name" value="3-OXOSTEROID 1-DEHYDROGENASE"/>
    <property type="match status" value="1"/>
</dbReference>
<dbReference type="SUPFAM" id="SSF56425">
    <property type="entry name" value="Succinate dehydrogenase/fumarate reductase flavoprotein, catalytic domain"/>
    <property type="match status" value="1"/>
</dbReference>
<dbReference type="Gene3D" id="3.50.50.60">
    <property type="entry name" value="FAD/NAD(P)-binding domain"/>
    <property type="match status" value="2"/>
</dbReference>
<gene>
    <name evidence="6" type="ORF">C8256_09465</name>
</gene>
<dbReference type="RefSeq" id="WP_106926131.1">
    <property type="nucleotide sequence ID" value="NZ_CABMMU010000006.1"/>
</dbReference>
<keyword evidence="4" id="KW-0560">Oxidoreductase</keyword>
<evidence type="ECO:0000256" key="3">
    <source>
        <dbReference type="ARBA" id="ARBA00022827"/>
    </source>
</evidence>
<dbReference type="GO" id="GO:0016491">
    <property type="term" value="F:oxidoreductase activity"/>
    <property type="evidence" value="ECO:0007669"/>
    <property type="project" value="UniProtKB-KW"/>
</dbReference>